<name>Q2JEC6_FRACC</name>
<evidence type="ECO:0000256" key="1">
    <source>
        <dbReference type="SAM" id="Phobius"/>
    </source>
</evidence>
<accession>Q2JEC6</accession>
<dbReference type="STRING" id="106370.Francci3_0982"/>
<dbReference type="Proteomes" id="UP000001937">
    <property type="component" value="Chromosome"/>
</dbReference>
<sequence>MGTSGGDGMNAVVLRGVAVAAGLAAIGYGVDGVLTHQQATRPPNTVVWLIGGVLVHDALLVPATMLVGFLLTRLVPPPYRSVAQGALLVSAAVALSSLPLWRGYGGDPGNPTVNPLPYGRNLALVLAVVWAGAAALMVSRAVRARRGIIQSGDAGAARRSADRRRTRSG</sequence>
<keyword evidence="1" id="KW-1133">Transmembrane helix</keyword>
<keyword evidence="1" id="KW-0472">Membrane</keyword>
<evidence type="ECO:0000313" key="2">
    <source>
        <dbReference type="EMBL" id="ABD10366.1"/>
    </source>
</evidence>
<dbReference type="OrthoDB" id="3216705at2"/>
<dbReference type="HOGENOM" id="CLU_129901_0_0_11"/>
<dbReference type="KEGG" id="fra:Francci3_0982"/>
<gene>
    <name evidence="2" type="ordered locus">Francci3_0982</name>
</gene>
<reference evidence="2 3" key="1">
    <citation type="journal article" date="2007" name="Genome Res.">
        <title>Genome characteristics of facultatively symbiotic Frankia sp. strains reflect host range and host plant biogeography.</title>
        <authorList>
            <person name="Normand P."/>
            <person name="Lapierre P."/>
            <person name="Tisa L.S."/>
            <person name="Gogarten J.P."/>
            <person name="Alloisio N."/>
            <person name="Bagnarol E."/>
            <person name="Bassi C.A."/>
            <person name="Berry A.M."/>
            <person name="Bickhart D.M."/>
            <person name="Choisne N."/>
            <person name="Couloux A."/>
            <person name="Cournoyer B."/>
            <person name="Cruveiller S."/>
            <person name="Daubin V."/>
            <person name="Demange N."/>
            <person name="Francino M.P."/>
            <person name="Goltsman E."/>
            <person name="Huang Y."/>
            <person name="Kopp O.R."/>
            <person name="Labarre L."/>
            <person name="Lapidus A."/>
            <person name="Lavire C."/>
            <person name="Marechal J."/>
            <person name="Martinez M."/>
            <person name="Mastronunzio J.E."/>
            <person name="Mullin B.C."/>
            <person name="Niemann J."/>
            <person name="Pujic P."/>
            <person name="Rawnsley T."/>
            <person name="Rouy Z."/>
            <person name="Schenowitz C."/>
            <person name="Sellstedt A."/>
            <person name="Tavares F."/>
            <person name="Tomkins J.P."/>
            <person name="Vallenet D."/>
            <person name="Valverde C."/>
            <person name="Wall L.G."/>
            <person name="Wang Y."/>
            <person name="Medigue C."/>
            <person name="Benson D.R."/>
        </authorList>
    </citation>
    <scope>NUCLEOTIDE SEQUENCE [LARGE SCALE GENOMIC DNA]</scope>
    <source>
        <strain evidence="3">DSM 45818 / CECT 9043 / CcI3</strain>
    </source>
</reference>
<proteinExistence type="predicted"/>
<evidence type="ECO:0000313" key="3">
    <source>
        <dbReference type="Proteomes" id="UP000001937"/>
    </source>
</evidence>
<feature type="transmembrane region" description="Helical" evidence="1">
    <location>
        <begin position="46"/>
        <end position="70"/>
    </location>
</feature>
<feature type="transmembrane region" description="Helical" evidence="1">
    <location>
        <begin position="12"/>
        <end position="34"/>
    </location>
</feature>
<organism evidence="2 3">
    <name type="scientific">Frankia casuarinae (strain DSM 45818 / CECT 9043 / HFP020203 / CcI3)</name>
    <dbReference type="NCBI Taxonomy" id="106370"/>
    <lineage>
        <taxon>Bacteria</taxon>
        <taxon>Bacillati</taxon>
        <taxon>Actinomycetota</taxon>
        <taxon>Actinomycetes</taxon>
        <taxon>Frankiales</taxon>
        <taxon>Frankiaceae</taxon>
        <taxon>Frankia</taxon>
    </lineage>
</organism>
<dbReference type="AlphaFoldDB" id="Q2JEC6"/>
<dbReference type="eggNOG" id="ENOG5033H6B">
    <property type="taxonomic scope" value="Bacteria"/>
</dbReference>
<protein>
    <submittedName>
        <fullName evidence="2">Uncharacterized protein</fullName>
    </submittedName>
</protein>
<feature type="transmembrane region" description="Helical" evidence="1">
    <location>
        <begin position="82"/>
        <end position="101"/>
    </location>
</feature>
<feature type="transmembrane region" description="Helical" evidence="1">
    <location>
        <begin position="121"/>
        <end position="142"/>
    </location>
</feature>
<keyword evidence="1" id="KW-0812">Transmembrane</keyword>
<dbReference type="EMBL" id="CP000249">
    <property type="protein sequence ID" value="ABD10366.1"/>
    <property type="molecule type" value="Genomic_DNA"/>
</dbReference>
<keyword evidence="3" id="KW-1185">Reference proteome</keyword>